<evidence type="ECO:0000313" key="4">
    <source>
        <dbReference type="EMBL" id="CAH3151636.1"/>
    </source>
</evidence>
<keyword evidence="5" id="KW-1185">Reference proteome</keyword>
<proteinExistence type="inferred from homology"/>
<dbReference type="AlphaFoldDB" id="A0AAU9XLZ6"/>
<dbReference type="PANTHER" id="PTHR43364:SF4">
    <property type="entry name" value="NAD(P)-LINKED OXIDOREDUCTASE SUPERFAMILY PROTEIN"/>
    <property type="match status" value="1"/>
</dbReference>
<sequence>MLCRVGCRLSSLTVCRLLSRHLTKMAAVPVKTSIGCMEFGRQCAADQAKQFINICMEHDVYDFDTAYVYSGGKSEEIMGDMDCLKDSKVFIATKANPWGKGLKYDSVLEQLNESLKRLKRDSVDLFYLHAPDHNTSIEETLHAVNQLYKDGKFKSFGLSNYSSWQVAEIYYLCRMNNYPVPTVYQGMYNPVTRDIEKELFPCLRRFGIAFYAYNPLAGGLLTGKHRYEDRDSGNIQHGRYAGTGEWADVYVKRFWKKPLFDLLDKLRTTLDRIYGEGKVTLIDASLRWMYHHSKMDGACGDAVIIGASSVKHLEENLKSTKHPPLHEDVVGLFEETWGVLQGDCPLYFR</sequence>
<dbReference type="InterPro" id="IPR050523">
    <property type="entry name" value="AKR_Detox_Biosynth"/>
</dbReference>
<reference evidence="4 5" key="1">
    <citation type="submission" date="2022-05" db="EMBL/GenBank/DDBJ databases">
        <authorList>
            <consortium name="Genoscope - CEA"/>
            <person name="William W."/>
        </authorList>
    </citation>
    <scope>NUCLEOTIDE SEQUENCE [LARGE SCALE GENOMIC DNA]</scope>
</reference>
<dbReference type="Gene3D" id="3.20.20.100">
    <property type="entry name" value="NADP-dependent oxidoreductase domain"/>
    <property type="match status" value="1"/>
</dbReference>
<feature type="domain" description="NADP-dependent oxidoreductase" evidence="3">
    <location>
        <begin position="34"/>
        <end position="335"/>
    </location>
</feature>
<dbReference type="GO" id="GO:0016491">
    <property type="term" value="F:oxidoreductase activity"/>
    <property type="evidence" value="ECO:0007669"/>
    <property type="project" value="UniProtKB-KW"/>
</dbReference>
<gene>
    <name evidence="4" type="ORF">PMEA_00025298</name>
</gene>
<dbReference type="InterPro" id="IPR036812">
    <property type="entry name" value="NAD(P)_OxRdtase_dom_sf"/>
</dbReference>
<dbReference type="InterPro" id="IPR020471">
    <property type="entry name" value="AKR"/>
</dbReference>
<dbReference type="PANTHER" id="PTHR43364">
    <property type="entry name" value="NADH-SPECIFIC METHYLGLYOXAL REDUCTASE-RELATED"/>
    <property type="match status" value="1"/>
</dbReference>
<comment type="similarity">
    <text evidence="2">Belongs to the aldo/keto reductase family. Aldo/keto reductase 2 subfamily.</text>
</comment>
<evidence type="ECO:0000313" key="5">
    <source>
        <dbReference type="Proteomes" id="UP001159428"/>
    </source>
</evidence>
<dbReference type="SUPFAM" id="SSF51430">
    <property type="entry name" value="NAD(P)-linked oxidoreductase"/>
    <property type="match status" value="1"/>
</dbReference>
<comment type="caution">
    <text evidence="4">The sequence shown here is derived from an EMBL/GenBank/DDBJ whole genome shotgun (WGS) entry which is preliminary data.</text>
</comment>
<dbReference type="InterPro" id="IPR023210">
    <property type="entry name" value="NADP_OxRdtase_dom"/>
</dbReference>
<dbReference type="CDD" id="cd19075">
    <property type="entry name" value="AKR_AKR7A1-5"/>
    <property type="match status" value="1"/>
</dbReference>
<accession>A0AAU9XLZ6</accession>
<dbReference type="PRINTS" id="PR00069">
    <property type="entry name" value="ALDKETRDTASE"/>
</dbReference>
<evidence type="ECO:0000259" key="3">
    <source>
        <dbReference type="Pfam" id="PF00248"/>
    </source>
</evidence>
<name>A0AAU9XLZ6_9CNID</name>
<evidence type="ECO:0000256" key="1">
    <source>
        <dbReference type="ARBA" id="ARBA00023002"/>
    </source>
</evidence>
<protein>
    <recommendedName>
        <fullName evidence="3">NADP-dependent oxidoreductase domain-containing protein</fullName>
    </recommendedName>
</protein>
<dbReference type="Proteomes" id="UP001159428">
    <property type="component" value="Unassembled WGS sequence"/>
</dbReference>
<evidence type="ECO:0000256" key="2">
    <source>
        <dbReference type="ARBA" id="ARBA00038157"/>
    </source>
</evidence>
<dbReference type="Pfam" id="PF00248">
    <property type="entry name" value="Aldo_ket_red"/>
    <property type="match status" value="1"/>
</dbReference>
<dbReference type="EMBL" id="CALNXJ010000049">
    <property type="protein sequence ID" value="CAH3151636.1"/>
    <property type="molecule type" value="Genomic_DNA"/>
</dbReference>
<organism evidence="4 5">
    <name type="scientific">Pocillopora meandrina</name>
    <dbReference type="NCBI Taxonomy" id="46732"/>
    <lineage>
        <taxon>Eukaryota</taxon>
        <taxon>Metazoa</taxon>
        <taxon>Cnidaria</taxon>
        <taxon>Anthozoa</taxon>
        <taxon>Hexacorallia</taxon>
        <taxon>Scleractinia</taxon>
        <taxon>Astrocoeniina</taxon>
        <taxon>Pocilloporidae</taxon>
        <taxon>Pocillopora</taxon>
    </lineage>
</organism>
<keyword evidence="1" id="KW-0560">Oxidoreductase</keyword>